<name>A0A098QSA2_9SPIO</name>
<sequence length="75" mass="7931">MAVLTKPPGTPGGFYVWMHRGASEGKGLFSTGPIGMGETCVWCAKECKERPIWSLRIGTTPQVGASAPEVTSLAH</sequence>
<keyword evidence="2" id="KW-1185">Reference proteome</keyword>
<evidence type="ECO:0000313" key="1">
    <source>
        <dbReference type="EMBL" id="KGE70644.1"/>
    </source>
</evidence>
<organism evidence="1 2">
    <name type="scientific">Spirochaeta lutea</name>
    <dbReference type="NCBI Taxonomy" id="1480694"/>
    <lineage>
        <taxon>Bacteria</taxon>
        <taxon>Pseudomonadati</taxon>
        <taxon>Spirochaetota</taxon>
        <taxon>Spirochaetia</taxon>
        <taxon>Spirochaetales</taxon>
        <taxon>Spirochaetaceae</taxon>
        <taxon>Spirochaeta</taxon>
    </lineage>
</organism>
<dbReference type="STRING" id="1480694.DC28_14095"/>
<dbReference type="EMBL" id="JNUP01000072">
    <property type="protein sequence ID" value="KGE70644.1"/>
    <property type="molecule type" value="Genomic_DNA"/>
</dbReference>
<evidence type="ECO:0000313" key="2">
    <source>
        <dbReference type="Proteomes" id="UP000029692"/>
    </source>
</evidence>
<protein>
    <submittedName>
        <fullName evidence="1">Uncharacterized protein</fullName>
    </submittedName>
</protein>
<comment type="caution">
    <text evidence="1">The sequence shown here is derived from an EMBL/GenBank/DDBJ whole genome shotgun (WGS) entry which is preliminary data.</text>
</comment>
<dbReference type="AlphaFoldDB" id="A0A098QSA2"/>
<dbReference type="Proteomes" id="UP000029692">
    <property type="component" value="Unassembled WGS sequence"/>
</dbReference>
<gene>
    <name evidence="1" type="ORF">DC28_14095</name>
</gene>
<reference evidence="1 2" key="1">
    <citation type="submission" date="2014-05" db="EMBL/GenBank/DDBJ databases">
        <title>De novo Genome Sequence of Spirocheata sp.</title>
        <authorList>
            <person name="Shivani Y."/>
            <person name="Subhash Y."/>
            <person name="Tushar L."/>
            <person name="Sasikala C."/>
            <person name="Ramana C.V."/>
        </authorList>
    </citation>
    <scope>NUCLEOTIDE SEQUENCE [LARGE SCALE GENOMIC DNA]</scope>
    <source>
        <strain evidence="1 2">JC230</strain>
    </source>
</reference>
<accession>A0A098QSA2</accession>
<proteinExistence type="predicted"/>